<feature type="compositionally biased region" description="Basic and acidic residues" evidence="1">
    <location>
        <begin position="175"/>
        <end position="206"/>
    </location>
</feature>
<gene>
    <name evidence="2" type="ORF">NAES01612_LOCUS10487</name>
</gene>
<reference evidence="2" key="1">
    <citation type="submission" date="2021-01" db="EMBL/GenBank/DDBJ databases">
        <authorList>
            <person name="Corre E."/>
            <person name="Pelletier E."/>
            <person name="Niang G."/>
            <person name="Scheremetjew M."/>
            <person name="Finn R."/>
            <person name="Kale V."/>
            <person name="Holt S."/>
            <person name="Cochrane G."/>
            <person name="Meng A."/>
            <person name="Brown T."/>
            <person name="Cohen L."/>
        </authorList>
    </citation>
    <scope>NUCLEOTIDE SEQUENCE</scope>
    <source>
        <strain evidence="2">SoJaBio B1-5/56/2</strain>
    </source>
</reference>
<protein>
    <submittedName>
        <fullName evidence="2">Uncharacterized protein</fullName>
    </submittedName>
</protein>
<evidence type="ECO:0000256" key="1">
    <source>
        <dbReference type="SAM" id="MobiDB-lite"/>
    </source>
</evidence>
<dbReference type="EMBL" id="HBKR01015843">
    <property type="protein sequence ID" value="CAE2303577.1"/>
    <property type="molecule type" value="Transcribed_RNA"/>
</dbReference>
<evidence type="ECO:0000313" key="2">
    <source>
        <dbReference type="EMBL" id="CAE2303577.1"/>
    </source>
</evidence>
<dbReference type="AlphaFoldDB" id="A0A7S4KRV4"/>
<proteinExistence type="predicted"/>
<feature type="region of interest" description="Disordered" evidence="1">
    <location>
        <begin position="173"/>
        <end position="217"/>
    </location>
</feature>
<organism evidence="2">
    <name type="scientific">Paramoeba aestuarina</name>
    <dbReference type="NCBI Taxonomy" id="180227"/>
    <lineage>
        <taxon>Eukaryota</taxon>
        <taxon>Amoebozoa</taxon>
        <taxon>Discosea</taxon>
        <taxon>Flabellinia</taxon>
        <taxon>Dactylopodida</taxon>
        <taxon>Paramoebidae</taxon>
        <taxon>Paramoeba</taxon>
    </lineage>
</organism>
<feature type="region of interest" description="Disordered" evidence="1">
    <location>
        <begin position="324"/>
        <end position="356"/>
    </location>
</feature>
<accession>A0A7S4KRV4</accession>
<sequence length="412" mass="46591">MRFITNVTDALSELSDILSFLSLPWDMNIFAEIFHLKWVKVSFTQPSDVEHLREVLEGYLKGSQLLYDADHDDVKDKKKKSIFKFGKGKEKKGEEKDAQNEKQKGFEKSLTPQKLLLCQTCKNFGDFAMKYKSDPNGIIAGSTPCTSLLQDISHLSVLSRTAKKQKVFGEALRLAQEREDQNNKDQQKKDKKDDKDKQKDDKDKQKKPTFLQNNQKYDECEEYDPRQHVPVACLNLKVGYFPSREQMVQRMVLWSKMADSANGPALLSTEIEELAAILKAELWLEQVWLDRGNTLFFGDILIGIFPEKEINMFGGFSTPTVSSSSSSSSTSSSFSSGSSTPSPSDSSSTDPTSTTRSFLCGASEEPMLCRFVGAKRNGLLVEVGVHSEPVFLTWKQVVPMPEKWQEFVKWRG</sequence>
<name>A0A7S4KRV4_9EUKA</name>